<keyword evidence="3" id="KW-1185">Reference proteome</keyword>
<feature type="chain" id="PRO_5011266467" description="Lipocalin-like domain-containing protein" evidence="1">
    <location>
        <begin position="20"/>
        <end position="152"/>
    </location>
</feature>
<protein>
    <recommendedName>
        <fullName evidence="4">Lipocalin-like domain-containing protein</fullName>
    </recommendedName>
</protein>
<evidence type="ECO:0008006" key="4">
    <source>
        <dbReference type="Google" id="ProtNLM"/>
    </source>
</evidence>
<organism evidence="2 3">
    <name type="scientific">Hymenobacter mucosus</name>
    <dbReference type="NCBI Taxonomy" id="1411120"/>
    <lineage>
        <taxon>Bacteria</taxon>
        <taxon>Pseudomonadati</taxon>
        <taxon>Bacteroidota</taxon>
        <taxon>Cytophagia</taxon>
        <taxon>Cytophagales</taxon>
        <taxon>Hymenobacteraceae</taxon>
        <taxon>Hymenobacter</taxon>
    </lineage>
</organism>
<name>A0A238VIW8_9BACT</name>
<evidence type="ECO:0000256" key="1">
    <source>
        <dbReference type="SAM" id="SignalP"/>
    </source>
</evidence>
<gene>
    <name evidence="2" type="ORF">SAMN06269173_101748</name>
</gene>
<dbReference type="EMBL" id="FZNS01000001">
    <property type="protein sequence ID" value="SNR34315.1"/>
    <property type="molecule type" value="Genomic_DNA"/>
</dbReference>
<feature type="signal peptide" evidence="1">
    <location>
        <begin position="1"/>
        <end position="19"/>
    </location>
</feature>
<proteinExistence type="predicted"/>
<sequence length="152" mass="17466">MRYLLLVCLLVAAALPAWAQDNVVGRWALELISYEARHTLPDSLVEKLYHSPAGETNNAIRNGTLTVQVEYRADGTYNYSMQRRLEAQPYYTEHGRYSVQNGVLRSYATAQDAAAADAQTIIRLNRKLLEVEFPIWAPELHVFEQLRYRRLP</sequence>
<evidence type="ECO:0000313" key="3">
    <source>
        <dbReference type="Proteomes" id="UP000198310"/>
    </source>
</evidence>
<accession>A0A238VIW8</accession>
<evidence type="ECO:0000313" key="2">
    <source>
        <dbReference type="EMBL" id="SNR34315.1"/>
    </source>
</evidence>
<dbReference type="AlphaFoldDB" id="A0A238VIW8"/>
<dbReference type="Proteomes" id="UP000198310">
    <property type="component" value="Unassembled WGS sequence"/>
</dbReference>
<dbReference type="RefSeq" id="WP_045686957.1">
    <property type="nucleotide sequence ID" value="NZ_FZNS01000001.1"/>
</dbReference>
<keyword evidence="1" id="KW-0732">Signal</keyword>
<reference evidence="3" key="1">
    <citation type="submission" date="2017-06" db="EMBL/GenBank/DDBJ databases">
        <authorList>
            <person name="Varghese N."/>
            <person name="Submissions S."/>
        </authorList>
    </citation>
    <scope>NUCLEOTIDE SEQUENCE [LARGE SCALE GENOMIC DNA]</scope>
    <source>
        <strain evidence="3">DSM 28041</strain>
    </source>
</reference>